<feature type="non-terminal residue" evidence="3">
    <location>
        <position position="1"/>
    </location>
</feature>
<dbReference type="AlphaFoldDB" id="A0AAN4ZMH1"/>
<reference evidence="4" key="1">
    <citation type="submission" date="2022-10" db="EMBL/GenBank/DDBJ databases">
        <title>Genome assembly of Pristionchus species.</title>
        <authorList>
            <person name="Yoshida K."/>
            <person name="Sommer R.J."/>
        </authorList>
    </citation>
    <scope>NUCLEOTIDE SEQUENCE [LARGE SCALE GENOMIC DNA]</scope>
    <source>
        <strain evidence="4">RS5460</strain>
    </source>
</reference>
<organism evidence="3 4">
    <name type="scientific">Pristionchus mayeri</name>
    <dbReference type="NCBI Taxonomy" id="1317129"/>
    <lineage>
        <taxon>Eukaryota</taxon>
        <taxon>Metazoa</taxon>
        <taxon>Ecdysozoa</taxon>
        <taxon>Nematoda</taxon>
        <taxon>Chromadorea</taxon>
        <taxon>Rhabditida</taxon>
        <taxon>Rhabditina</taxon>
        <taxon>Diplogasteromorpha</taxon>
        <taxon>Diplogasteroidea</taxon>
        <taxon>Neodiplogasteridae</taxon>
        <taxon>Pristionchus</taxon>
    </lineage>
</organism>
<evidence type="ECO:0000256" key="2">
    <source>
        <dbReference type="SAM" id="SignalP"/>
    </source>
</evidence>
<keyword evidence="2" id="KW-0732">Signal</keyword>
<accession>A0AAN4ZMH1</accession>
<feature type="chain" id="PRO_5042959041" evidence="2">
    <location>
        <begin position="16"/>
        <end position="103"/>
    </location>
</feature>
<dbReference type="Proteomes" id="UP001328107">
    <property type="component" value="Unassembled WGS sequence"/>
</dbReference>
<name>A0AAN4ZMH1_9BILA</name>
<feature type="signal peptide" evidence="2">
    <location>
        <begin position="1"/>
        <end position="15"/>
    </location>
</feature>
<proteinExistence type="predicted"/>
<keyword evidence="4" id="KW-1185">Reference proteome</keyword>
<gene>
    <name evidence="3" type="ORF">PMAYCL1PPCAC_09915</name>
</gene>
<evidence type="ECO:0000313" key="3">
    <source>
        <dbReference type="EMBL" id="GMR39720.1"/>
    </source>
</evidence>
<protein>
    <submittedName>
        <fullName evidence="3">Uncharacterized protein</fullName>
    </submittedName>
</protein>
<feature type="coiled-coil region" evidence="1">
    <location>
        <begin position="71"/>
        <end position="98"/>
    </location>
</feature>
<evidence type="ECO:0000256" key="1">
    <source>
        <dbReference type="SAM" id="Coils"/>
    </source>
</evidence>
<dbReference type="EMBL" id="BTRK01000003">
    <property type="protein sequence ID" value="GMR39720.1"/>
    <property type="molecule type" value="Genomic_DNA"/>
</dbReference>
<evidence type="ECO:0000313" key="4">
    <source>
        <dbReference type="Proteomes" id="UP001328107"/>
    </source>
</evidence>
<keyword evidence="1" id="KW-0175">Coiled coil</keyword>
<comment type="caution">
    <text evidence="3">The sequence shown here is derived from an EMBL/GenBank/DDBJ whole genome shotgun (WGS) entry which is preliminary data.</text>
</comment>
<sequence length="103" mass="11922">FLLVFSSLVIVIITADPFMEKMQKGGTRKDISVDEEELIRNARGADEWGEEEVVRTARDAEWSVYKETFRIRDLFEKNNKLQQKTNELLQKLIDATNSSLSLN</sequence>